<reference evidence="2 3" key="1">
    <citation type="submission" date="2015-06" db="EMBL/GenBank/DDBJ databases">
        <title>Genome sequencing of Cronobacter sp. strain DJ34 isolated from petroleum contaminated sludge of Duliajan Oil Fields, Assam, India.</title>
        <authorList>
            <person name="Pal S."/>
            <person name="Banerjee T.D."/>
            <person name="Roy A."/>
            <person name="Sar P."/>
            <person name="Kazy S.K."/>
        </authorList>
    </citation>
    <scope>NUCLEOTIDE SEQUENCE [LARGE SCALE GENOMIC DNA]</scope>
    <source>
        <strain evidence="2 3">DJ34</strain>
    </source>
</reference>
<dbReference type="AlphaFoldDB" id="A0A0J8VLI7"/>
<name>A0A0J8VLI7_9ENTR</name>
<feature type="signal peptide" evidence="1">
    <location>
        <begin position="1"/>
        <end position="20"/>
    </location>
</feature>
<organism evidence="2 3">
    <name type="scientific">Franconibacter pulveris</name>
    <dbReference type="NCBI Taxonomy" id="435910"/>
    <lineage>
        <taxon>Bacteria</taxon>
        <taxon>Pseudomonadati</taxon>
        <taxon>Pseudomonadota</taxon>
        <taxon>Gammaproteobacteria</taxon>
        <taxon>Enterobacterales</taxon>
        <taxon>Enterobacteriaceae</taxon>
        <taxon>Franconibacter</taxon>
    </lineage>
</organism>
<evidence type="ECO:0000313" key="3">
    <source>
        <dbReference type="Proteomes" id="UP000037315"/>
    </source>
</evidence>
<feature type="chain" id="PRO_5005310895" description="Lipoprotein" evidence="1">
    <location>
        <begin position="21"/>
        <end position="201"/>
    </location>
</feature>
<dbReference type="PATRIC" id="fig|1656095.3.peg.2699"/>
<keyword evidence="3" id="KW-1185">Reference proteome</keyword>
<dbReference type="EMBL" id="LFEJ01000015">
    <property type="protein sequence ID" value="KMV34328.1"/>
    <property type="molecule type" value="Genomic_DNA"/>
</dbReference>
<dbReference type="OrthoDB" id="7064603at2"/>
<proteinExistence type="predicted"/>
<gene>
    <name evidence="2" type="ORF">ACH50_13060</name>
</gene>
<evidence type="ECO:0000256" key="1">
    <source>
        <dbReference type="SAM" id="SignalP"/>
    </source>
</evidence>
<dbReference type="STRING" id="1121863.GCA_000621185_03851"/>
<evidence type="ECO:0008006" key="4">
    <source>
        <dbReference type="Google" id="ProtNLM"/>
    </source>
</evidence>
<dbReference type="RefSeq" id="WP_024556354.1">
    <property type="nucleotide sequence ID" value="NZ_LFEJ01000015.1"/>
</dbReference>
<evidence type="ECO:0000313" key="2">
    <source>
        <dbReference type="EMBL" id="KMV34328.1"/>
    </source>
</evidence>
<comment type="caution">
    <text evidence="2">The sequence shown here is derived from an EMBL/GenBank/DDBJ whole genome shotgun (WGS) entry which is preliminary data.</text>
</comment>
<dbReference type="Proteomes" id="UP000037315">
    <property type="component" value="Unassembled WGS sequence"/>
</dbReference>
<protein>
    <recommendedName>
        <fullName evidence="4">Lipoprotein</fullName>
    </recommendedName>
</protein>
<accession>A0A0J8VLI7</accession>
<sequence>MKRVLVFLALLSGAASTAAAKPLTESLLRCDSQFFNALYAEQAKFTHAAPLVKDNQGHAWFAPPKDNAGIVWFAQPVHLQQLTLSGYYTQQSDLDEFGKYFFWGWVIEESPQAVMAALPAAHWQSAGDDYITNAMIKRPGDSAWQVNNTAVSGIAPAKGSVEKLAMLSVTKGKTTLLCSLQGSVTEEILLPLRPDLTGGKK</sequence>
<keyword evidence="1" id="KW-0732">Signal</keyword>